<dbReference type="InterPro" id="IPR051207">
    <property type="entry name" value="ComplexI_NDUFA9_subunit"/>
</dbReference>
<evidence type="ECO:0000313" key="3">
    <source>
        <dbReference type="Proteomes" id="UP001429580"/>
    </source>
</evidence>
<accession>A0ABX0UYD1</accession>
<dbReference type="SUPFAM" id="SSF51735">
    <property type="entry name" value="NAD(P)-binding Rossmann-fold domains"/>
    <property type="match status" value="1"/>
</dbReference>
<keyword evidence="2" id="KW-0560">Oxidoreductase</keyword>
<gene>
    <name evidence="2" type="ORF">FHS82_001799</name>
</gene>
<evidence type="ECO:0000259" key="1">
    <source>
        <dbReference type="Pfam" id="PF01370"/>
    </source>
</evidence>
<evidence type="ECO:0000313" key="2">
    <source>
        <dbReference type="EMBL" id="NIJ57963.1"/>
    </source>
</evidence>
<dbReference type="InterPro" id="IPR036291">
    <property type="entry name" value="NAD(P)-bd_dom_sf"/>
</dbReference>
<organism evidence="2 3">
    <name type="scientific">Pseudochelatococcus lubricantis</name>
    <dbReference type="NCBI Taxonomy" id="1538102"/>
    <lineage>
        <taxon>Bacteria</taxon>
        <taxon>Pseudomonadati</taxon>
        <taxon>Pseudomonadota</taxon>
        <taxon>Alphaproteobacteria</taxon>
        <taxon>Hyphomicrobiales</taxon>
        <taxon>Chelatococcaceae</taxon>
        <taxon>Pseudochelatococcus</taxon>
    </lineage>
</organism>
<dbReference type="EMBL" id="JAASQI010000003">
    <property type="protein sequence ID" value="NIJ57963.1"/>
    <property type="molecule type" value="Genomic_DNA"/>
</dbReference>
<dbReference type="GO" id="GO:0016491">
    <property type="term" value="F:oxidoreductase activity"/>
    <property type="evidence" value="ECO:0007669"/>
    <property type="project" value="UniProtKB-KW"/>
</dbReference>
<dbReference type="InterPro" id="IPR001509">
    <property type="entry name" value="Epimerase_deHydtase"/>
</dbReference>
<sequence>MTTGTALPSSQLVTIFGGSGFLGRHVVRALARRGYRIRVAVRRPDLVGHLQPLGVVGQITAVQANVRFRDSVTRAAAGSDVVINLVGILQETGRQNFSPVQHQGAQAIAEAAVAQGARLIHVSAIGADKASPSLYARTKALGEEAVLTAVPDAVIFRPSIVFGQEDGFFNRFAALARAFPVLPLVGAETKFQPVFVGDVAEAIARAVDGTVRGGVYELGGPEVRTLRQLVDEVQAITGRNRPVIALPFGIARLQAAVIETLDKLTFGLLPDLIVITRDQVKLLALDNVVSGAAKAEGRTLEGIGIIPTAHQAILPGYLWRFRKSGQFDEVRV</sequence>
<proteinExistence type="predicted"/>
<dbReference type="CDD" id="cd05271">
    <property type="entry name" value="NDUFA9_like_SDR_a"/>
    <property type="match status" value="1"/>
</dbReference>
<dbReference type="Pfam" id="PF01370">
    <property type="entry name" value="Epimerase"/>
    <property type="match status" value="1"/>
</dbReference>
<dbReference type="PANTHER" id="PTHR12126:SF11">
    <property type="entry name" value="NADH DEHYDROGENASE [UBIQUINONE] 1 ALPHA SUBCOMPLEX SUBUNIT 9, MITOCHONDRIAL"/>
    <property type="match status" value="1"/>
</dbReference>
<dbReference type="Gene3D" id="3.40.50.720">
    <property type="entry name" value="NAD(P)-binding Rossmann-like Domain"/>
    <property type="match status" value="1"/>
</dbReference>
<reference evidence="2 3" key="1">
    <citation type="submission" date="2020-03" db="EMBL/GenBank/DDBJ databases">
        <title>Genomic Encyclopedia of Type Strains, Phase IV (KMG-IV): sequencing the most valuable type-strain genomes for metagenomic binning, comparative biology and taxonomic classification.</title>
        <authorList>
            <person name="Goeker M."/>
        </authorList>
    </citation>
    <scope>NUCLEOTIDE SEQUENCE [LARGE SCALE GENOMIC DNA]</scope>
    <source>
        <strain evidence="2 3">DSM 103870</strain>
    </source>
</reference>
<protein>
    <submittedName>
        <fullName evidence="2">NADH dehydrogenase</fullName>
        <ecNumber evidence="2">1.6.99.3</ecNumber>
    </submittedName>
</protein>
<dbReference type="RefSeq" id="WP_166951123.1">
    <property type="nucleotide sequence ID" value="NZ_JAASQI010000003.1"/>
</dbReference>
<dbReference type="Proteomes" id="UP001429580">
    <property type="component" value="Unassembled WGS sequence"/>
</dbReference>
<name>A0ABX0UYD1_9HYPH</name>
<dbReference type="PANTHER" id="PTHR12126">
    <property type="entry name" value="NADH-UBIQUINONE OXIDOREDUCTASE 39 KDA SUBUNIT-RELATED"/>
    <property type="match status" value="1"/>
</dbReference>
<keyword evidence="3" id="KW-1185">Reference proteome</keyword>
<comment type="caution">
    <text evidence="2">The sequence shown here is derived from an EMBL/GenBank/DDBJ whole genome shotgun (WGS) entry which is preliminary data.</text>
</comment>
<dbReference type="EC" id="1.6.99.3" evidence="2"/>
<feature type="domain" description="NAD-dependent epimerase/dehydratase" evidence="1">
    <location>
        <begin position="13"/>
        <end position="219"/>
    </location>
</feature>